<evidence type="ECO:0000313" key="3">
    <source>
        <dbReference type="Proteomes" id="UP001295444"/>
    </source>
</evidence>
<evidence type="ECO:0000256" key="1">
    <source>
        <dbReference type="SAM" id="SignalP"/>
    </source>
</evidence>
<proteinExistence type="predicted"/>
<keyword evidence="3" id="KW-1185">Reference proteome</keyword>
<feature type="non-terminal residue" evidence="2">
    <location>
        <position position="1"/>
    </location>
</feature>
<reference evidence="2" key="1">
    <citation type="submission" date="2022-03" db="EMBL/GenBank/DDBJ databases">
        <authorList>
            <person name="Alioto T."/>
            <person name="Alioto T."/>
            <person name="Gomez Garrido J."/>
        </authorList>
    </citation>
    <scope>NUCLEOTIDE SEQUENCE</scope>
</reference>
<organism evidence="2 3">
    <name type="scientific">Pelobates cultripes</name>
    <name type="common">Western spadefoot toad</name>
    <dbReference type="NCBI Taxonomy" id="61616"/>
    <lineage>
        <taxon>Eukaryota</taxon>
        <taxon>Metazoa</taxon>
        <taxon>Chordata</taxon>
        <taxon>Craniata</taxon>
        <taxon>Vertebrata</taxon>
        <taxon>Euteleostomi</taxon>
        <taxon>Amphibia</taxon>
        <taxon>Batrachia</taxon>
        <taxon>Anura</taxon>
        <taxon>Pelobatoidea</taxon>
        <taxon>Pelobatidae</taxon>
        <taxon>Pelobates</taxon>
    </lineage>
</organism>
<name>A0AAD1RBE8_PELCU</name>
<sequence>QSFVTTPLNALPWLTVALSHFVQAWTKTLILQLTEQDWYTIFSYTFHAHTSVFLQETNYTLLSRWYNTPAKIHKCVPSQPSTCRRCGLAMCNLEHIWWSCPRITGFQIQVQEITGHKITLEPAKIIFHFTD</sequence>
<keyword evidence="1" id="KW-0732">Signal</keyword>
<evidence type="ECO:0000313" key="2">
    <source>
        <dbReference type="EMBL" id="CAH2247456.1"/>
    </source>
</evidence>
<protein>
    <submittedName>
        <fullName evidence="2">Uncharacterized protein</fullName>
    </submittedName>
</protein>
<gene>
    <name evidence="2" type="ORF">PECUL_23A015912</name>
</gene>
<dbReference type="AlphaFoldDB" id="A0AAD1RBE8"/>
<dbReference type="Proteomes" id="UP001295444">
    <property type="component" value="Chromosome 02"/>
</dbReference>
<feature type="non-terminal residue" evidence="2">
    <location>
        <position position="131"/>
    </location>
</feature>
<accession>A0AAD1RBE8</accession>
<feature type="chain" id="PRO_5042028279" evidence="1">
    <location>
        <begin position="25"/>
        <end position="131"/>
    </location>
</feature>
<dbReference type="EMBL" id="OW240913">
    <property type="protein sequence ID" value="CAH2247456.1"/>
    <property type="molecule type" value="Genomic_DNA"/>
</dbReference>
<feature type="signal peptide" evidence="1">
    <location>
        <begin position="1"/>
        <end position="24"/>
    </location>
</feature>